<evidence type="ECO:0000313" key="2">
    <source>
        <dbReference type="Proteomes" id="UP000620075"/>
    </source>
</evidence>
<dbReference type="AlphaFoldDB" id="A0A934KH45"/>
<evidence type="ECO:0000313" key="1">
    <source>
        <dbReference type="EMBL" id="MBJ7603452.1"/>
    </source>
</evidence>
<organism evidence="1 2">
    <name type="scientific">Candidatus Dormiibacter inghamiae</name>
    <dbReference type="NCBI Taxonomy" id="3127013"/>
    <lineage>
        <taxon>Bacteria</taxon>
        <taxon>Bacillati</taxon>
        <taxon>Candidatus Dormiibacterota</taxon>
        <taxon>Candidatus Dormibacteria</taxon>
        <taxon>Candidatus Dormibacterales</taxon>
        <taxon>Candidatus Dormibacteraceae</taxon>
        <taxon>Candidatus Dormiibacter</taxon>
    </lineage>
</organism>
<name>A0A934KH45_9BACT</name>
<dbReference type="EMBL" id="JAEKNQ010000036">
    <property type="protein sequence ID" value="MBJ7603452.1"/>
    <property type="molecule type" value="Genomic_DNA"/>
</dbReference>
<sequence>MIWRLASSAQRSIAGVGLGGREGLGLGALALPPPHAIATPTSSSARVTLIRRSQLRTHR</sequence>
<proteinExistence type="predicted"/>
<protein>
    <submittedName>
        <fullName evidence="1">Uncharacterized protein</fullName>
    </submittedName>
</protein>
<dbReference type="RefSeq" id="WP_338179495.1">
    <property type="nucleotide sequence ID" value="NZ_JAEKNQ010000036.1"/>
</dbReference>
<comment type="caution">
    <text evidence="1">The sequence shown here is derived from an EMBL/GenBank/DDBJ whole genome shotgun (WGS) entry which is preliminary data.</text>
</comment>
<gene>
    <name evidence="1" type="ORF">JF888_09735</name>
</gene>
<dbReference type="Proteomes" id="UP000620075">
    <property type="component" value="Unassembled WGS sequence"/>
</dbReference>
<accession>A0A934KH45</accession>
<reference evidence="1 2" key="1">
    <citation type="submission" date="2020-10" db="EMBL/GenBank/DDBJ databases">
        <title>Ca. Dormibacterota MAGs.</title>
        <authorList>
            <person name="Montgomery K."/>
        </authorList>
    </citation>
    <scope>NUCLEOTIDE SEQUENCE [LARGE SCALE GENOMIC DNA]</scope>
    <source>
        <strain evidence="1">SC8811_S16_3</strain>
    </source>
</reference>